<dbReference type="GO" id="GO:0005509">
    <property type="term" value="F:calcium ion binding"/>
    <property type="evidence" value="ECO:0007669"/>
    <property type="project" value="UniProtKB-UniRule"/>
</dbReference>
<keyword evidence="5" id="KW-0732">Signal</keyword>
<evidence type="ECO:0000256" key="4">
    <source>
        <dbReference type="ARBA" id="ARBA00022692"/>
    </source>
</evidence>
<dbReference type="GO" id="GO:0007156">
    <property type="term" value="P:homophilic cell adhesion via plasma membrane adhesion molecules"/>
    <property type="evidence" value="ECO:0007669"/>
    <property type="project" value="InterPro"/>
</dbReference>
<reference evidence="15" key="3">
    <citation type="submission" date="2025-09" db="UniProtKB">
        <authorList>
            <consortium name="Ensembl"/>
        </authorList>
    </citation>
    <scope>IDENTIFICATION</scope>
</reference>
<dbReference type="FunFam" id="2.60.40.60:FF:000006">
    <property type="entry name" value="Protocadherin alpha 2"/>
    <property type="match status" value="1"/>
</dbReference>
<evidence type="ECO:0000256" key="1">
    <source>
        <dbReference type="ARBA" id="ARBA00003436"/>
    </source>
</evidence>
<proteinExistence type="predicted"/>
<evidence type="ECO:0000256" key="9">
    <source>
        <dbReference type="ARBA" id="ARBA00022989"/>
    </source>
</evidence>
<comment type="function">
    <text evidence="1">Potential calcium-dependent cell-adhesion protein. May be involved in the establishment and maintenance of specific neuronal connections in the brain.</text>
</comment>
<dbReference type="FunFam" id="2.60.40.60:FF:000007">
    <property type="entry name" value="Protocadherin alpha 2"/>
    <property type="match status" value="1"/>
</dbReference>
<dbReference type="InterPro" id="IPR032455">
    <property type="entry name" value="Cadherin_C"/>
</dbReference>
<feature type="domain" description="Cadherin" evidence="14">
    <location>
        <begin position="243"/>
        <end position="347"/>
    </location>
</feature>
<evidence type="ECO:0000256" key="8">
    <source>
        <dbReference type="ARBA" id="ARBA00022889"/>
    </source>
</evidence>
<dbReference type="PRINTS" id="PR00205">
    <property type="entry name" value="CADHERIN"/>
</dbReference>
<dbReference type="Proteomes" id="UP000694620">
    <property type="component" value="Chromosome 11"/>
</dbReference>
<feature type="domain" description="Cadherin" evidence="14">
    <location>
        <begin position="348"/>
        <end position="452"/>
    </location>
</feature>
<feature type="domain" description="Cadherin" evidence="14">
    <location>
        <begin position="27"/>
        <end position="133"/>
    </location>
</feature>
<keyword evidence="6" id="KW-0677">Repeat</keyword>
<protein>
    <submittedName>
        <fullName evidence="15">Protocadherin gamma-A11-like</fullName>
    </submittedName>
</protein>
<dbReference type="PANTHER" id="PTHR24028">
    <property type="entry name" value="CADHERIN-87A"/>
    <property type="match status" value="1"/>
</dbReference>
<dbReference type="AlphaFoldDB" id="A0A8C4SHH7"/>
<dbReference type="Pfam" id="PF08266">
    <property type="entry name" value="Cadherin_2"/>
    <property type="match status" value="1"/>
</dbReference>
<dbReference type="FunFam" id="2.60.40.60:FF:000129">
    <property type="entry name" value="protocadherin alpha-C2 isoform X1"/>
    <property type="match status" value="1"/>
</dbReference>
<dbReference type="GO" id="GO:0005886">
    <property type="term" value="C:plasma membrane"/>
    <property type="evidence" value="ECO:0007669"/>
    <property type="project" value="UniProtKB-SubCell"/>
</dbReference>
<dbReference type="SUPFAM" id="SSF49313">
    <property type="entry name" value="Cadherin-like"/>
    <property type="match status" value="6"/>
</dbReference>
<name>A0A8C4SHH7_ERPCA</name>
<dbReference type="Pfam" id="PF16492">
    <property type="entry name" value="Cadherin_C_2"/>
    <property type="match status" value="1"/>
</dbReference>
<dbReference type="Gene3D" id="2.60.40.60">
    <property type="entry name" value="Cadherins"/>
    <property type="match status" value="6"/>
</dbReference>
<evidence type="ECO:0000259" key="14">
    <source>
        <dbReference type="PROSITE" id="PS50268"/>
    </source>
</evidence>
<evidence type="ECO:0000256" key="5">
    <source>
        <dbReference type="ARBA" id="ARBA00022729"/>
    </source>
</evidence>
<organism evidence="15 16">
    <name type="scientific">Erpetoichthys calabaricus</name>
    <name type="common">Rope fish</name>
    <name type="synonym">Calamoichthys calabaricus</name>
    <dbReference type="NCBI Taxonomy" id="27687"/>
    <lineage>
        <taxon>Eukaryota</taxon>
        <taxon>Metazoa</taxon>
        <taxon>Chordata</taxon>
        <taxon>Craniata</taxon>
        <taxon>Vertebrata</taxon>
        <taxon>Euteleostomi</taxon>
        <taxon>Actinopterygii</taxon>
        <taxon>Polypteriformes</taxon>
        <taxon>Polypteridae</taxon>
        <taxon>Erpetoichthys</taxon>
    </lineage>
</organism>
<keyword evidence="16" id="KW-1185">Reference proteome</keyword>
<dbReference type="Ensembl" id="ENSECRT00000017010.1">
    <property type="protein sequence ID" value="ENSECRP00000016715.1"/>
    <property type="gene ID" value="ENSECRG00000011107.1"/>
</dbReference>
<dbReference type="InterPro" id="IPR015919">
    <property type="entry name" value="Cadherin-like_sf"/>
</dbReference>
<evidence type="ECO:0000256" key="6">
    <source>
        <dbReference type="ARBA" id="ARBA00022737"/>
    </source>
</evidence>
<dbReference type="CDD" id="cd11304">
    <property type="entry name" value="Cadherin_repeat"/>
    <property type="match status" value="6"/>
</dbReference>
<dbReference type="PANTHER" id="PTHR24028:SF296">
    <property type="entry name" value="PROTOCADHERIN 1 GAMMA 11 PRECURSOR-RELATED"/>
    <property type="match status" value="1"/>
</dbReference>
<evidence type="ECO:0000313" key="15">
    <source>
        <dbReference type="Ensembl" id="ENSECRP00000016715.1"/>
    </source>
</evidence>
<dbReference type="FunFam" id="2.60.40.60:FF:000004">
    <property type="entry name" value="Protocadherin 1 gamma 2"/>
    <property type="match status" value="1"/>
</dbReference>
<dbReference type="SMART" id="SM00112">
    <property type="entry name" value="CA"/>
    <property type="match status" value="6"/>
</dbReference>
<feature type="transmembrane region" description="Helical" evidence="13">
    <location>
        <begin position="687"/>
        <end position="712"/>
    </location>
</feature>
<keyword evidence="10 13" id="KW-0472">Membrane</keyword>
<feature type="domain" description="Cadherin" evidence="14">
    <location>
        <begin position="134"/>
        <end position="242"/>
    </location>
</feature>
<evidence type="ECO:0000256" key="10">
    <source>
        <dbReference type="ARBA" id="ARBA00023136"/>
    </source>
</evidence>
<dbReference type="Pfam" id="PF00028">
    <property type="entry name" value="Cadherin"/>
    <property type="match status" value="5"/>
</dbReference>
<feature type="domain" description="Cadherin" evidence="14">
    <location>
        <begin position="453"/>
        <end position="562"/>
    </location>
</feature>
<evidence type="ECO:0000256" key="2">
    <source>
        <dbReference type="ARBA" id="ARBA00004251"/>
    </source>
</evidence>
<dbReference type="FunFam" id="2.60.40.60:FF:000001">
    <property type="entry name" value="Protocadherin alpha 2"/>
    <property type="match status" value="1"/>
</dbReference>
<keyword evidence="4 13" id="KW-0812">Transmembrane</keyword>
<evidence type="ECO:0000256" key="13">
    <source>
        <dbReference type="SAM" id="Phobius"/>
    </source>
</evidence>
<reference evidence="15" key="2">
    <citation type="submission" date="2025-08" db="UniProtKB">
        <authorList>
            <consortium name="Ensembl"/>
        </authorList>
    </citation>
    <scope>IDENTIFICATION</scope>
</reference>
<dbReference type="InterPro" id="IPR013164">
    <property type="entry name" value="Cadherin_N"/>
</dbReference>
<dbReference type="PROSITE" id="PS50268">
    <property type="entry name" value="CADHERIN_2"/>
    <property type="match status" value="6"/>
</dbReference>
<evidence type="ECO:0000256" key="7">
    <source>
        <dbReference type="ARBA" id="ARBA00022837"/>
    </source>
</evidence>
<dbReference type="InterPro" id="IPR020894">
    <property type="entry name" value="Cadherin_CS"/>
</dbReference>
<reference evidence="15" key="1">
    <citation type="submission" date="2021-06" db="EMBL/GenBank/DDBJ databases">
        <authorList>
            <consortium name="Wellcome Sanger Institute Data Sharing"/>
        </authorList>
    </citation>
    <scope>NUCLEOTIDE SEQUENCE [LARGE SCALE GENOMIC DNA]</scope>
</reference>
<feature type="domain" description="Cadherin" evidence="14">
    <location>
        <begin position="577"/>
        <end position="674"/>
    </location>
</feature>
<comment type="subcellular location">
    <subcellularLocation>
        <location evidence="2">Cell membrane</location>
        <topology evidence="2">Single-pass type I membrane protein</topology>
    </subcellularLocation>
</comment>
<keyword evidence="7 12" id="KW-0106">Calcium</keyword>
<evidence type="ECO:0000313" key="16">
    <source>
        <dbReference type="Proteomes" id="UP000694620"/>
    </source>
</evidence>
<evidence type="ECO:0000256" key="12">
    <source>
        <dbReference type="PROSITE-ProRule" id="PRU00043"/>
    </source>
</evidence>
<dbReference type="InterPro" id="IPR050174">
    <property type="entry name" value="Protocadherin/Cadherin-CA"/>
</dbReference>
<accession>A0A8C4SHH7</accession>
<dbReference type="GeneTree" id="ENSGT00940000164468"/>
<keyword evidence="8" id="KW-0130">Cell adhesion</keyword>
<sequence>MGGWISNSKMLYQVLILFFIKLSTFLVALEVRYSIPEEMVKGTYVGNIAKDLGLDNQRLKTGKARIFTEGDSEYIELNMNKGILVVRERIDREQLCGIISPCSLNFQIVLENPMEFHRIAVDIVDINDNDPMFEKENIQLEILELSPPGTLFSLPSALDSDVGVNSLKSYTLTPNDHFKLKLRTQPDGSNSVNLMLETSLDRETKEEFVLLLTALDGGDPQRSGTVEIKIIVLDANDNAPLFAQELYKATVTENAPMGTVLIRVHATDADKDIHGRIIYFFSHVSHNALNLFEINQDSGEIKLNGQIDYENNKMYEMTVQAKDYGGHVSSTKVIIEVLDVNDNIPSINFMSVSSQISEDAIPGTVIAIIKVQDKDSERNGRVSCFIDNDIPFKLKSSINHFYSLETDAFLDREKTTRYNITIVAKDEGEPPLSSFHTITLDISDINDNPPKFEEQYYKTYVMENNSPGSSFFSVRAKDDDSGLNSRVSYFIQENLTQNISVSSFISISSEEGTLYAVRSFDYEQISQIQISVMAKDGGSPALTSSAIIDVVVQDQNDNPPEVLYPVVSKGSTTVEFIPRSADVGYLVTKVVAVDKDSGQNAWLSYKIVKFTDPTLFEIGLYNGELKTLRHIMEKDFTKQKLTIAVEDSGRPSHSATVIVHIAITDSFALAFSEFNDLAQEYGTNGDLTFYLVLSLVIVFFLFIVFIIVLITLKFHKWRRSKLFSECANGTVPVIPYYPPRYADIGATGTLCHVYNYEVCLTTDSGNSEFKYVKPLVGNVVDIDLSGTETKTQTLRNELTAEQEVTTPMLGFLLFNALPGLYCSGFQLLFVCGPFCPKFSLQQVKCLLNWVKIR</sequence>
<keyword evidence="3" id="KW-1003">Cell membrane</keyword>
<keyword evidence="11" id="KW-0325">Glycoprotein</keyword>
<dbReference type="PROSITE" id="PS00232">
    <property type="entry name" value="CADHERIN_1"/>
    <property type="match status" value="3"/>
</dbReference>
<evidence type="ECO:0000256" key="11">
    <source>
        <dbReference type="ARBA" id="ARBA00023180"/>
    </source>
</evidence>
<evidence type="ECO:0000256" key="3">
    <source>
        <dbReference type="ARBA" id="ARBA00022475"/>
    </source>
</evidence>
<keyword evidence="9 13" id="KW-1133">Transmembrane helix</keyword>
<dbReference type="FunFam" id="2.60.40.60:FF:000002">
    <property type="entry name" value="Protocadherin alpha 2"/>
    <property type="match status" value="1"/>
</dbReference>
<dbReference type="InterPro" id="IPR002126">
    <property type="entry name" value="Cadherin-like_dom"/>
</dbReference>